<keyword evidence="1" id="KW-0175">Coiled coil</keyword>
<proteinExistence type="predicted"/>
<evidence type="ECO:0000313" key="4">
    <source>
        <dbReference type="Proteomes" id="UP000018208"/>
    </source>
</evidence>
<gene>
    <name evidence="2" type="ORF">SS50377_13966</name>
    <name evidence="3" type="ORF">SS50377_24468</name>
</gene>
<evidence type="ECO:0000256" key="1">
    <source>
        <dbReference type="SAM" id="Coils"/>
    </source>
</evidence>
<dbReference type="EMBL" id="KI546085">
    <property type="protein sequence ID" value="EST45984.1"/>
    <property type="molecule type" value="Genomic_DNA"/>
</dbReference>
<feature type="coiled-coil region" evidence="1">
    <location>
        <begin position="141"/>
        <end position="193"/>
    </location>
</feature>
<organism evidence="2">
    <name type="scientific">Spironucleus salmonicida</name>
    <dbReference type="NCBI Taxonomy" id="348837"/>
    <lineage>
        <taxon>Eukaryota</taxon>
        <taxon>Metamonada</taxon>
        <taxon>Diplomonadida</taxon>
        <taxon>Hexamitidae</taxon>
        <taxon>Hexamitinae</taxon>
        <taxon>Spironucleus</taxon>
    </lineage>
</organism>
<dbReference type="EMBL" id="AUWU02000004">
    <property type="protein sequence ID" value="KAH0574510.1"/>
    <property type="molecule type" value="Genomic_DNA"/>
</dbReference>
<name>V6LYT0_9EUKA</name>
<keyword evidence="4" id="KW-1185">Reference proteome</keyword>
<sequence length="230" mass="26600">MPEKFFDWLPTKPALTPKRMITASPNYAIKLKIQSGQSSLPRPFEKPEKQKKLIILPSHLKQMKQPIQKQNPFQLDLDNQLEQLKILVNAQPGSISQQKQQKLITCEQLNLALETFINILPETQSIIELLKDGIDQFKPQIEVHDQEIQEMLKQKKEQDSQIGINLSGLARVIVKKKRELQAFKTRKSDLDNQTQDLKLIQMVNVENEKTLNADIQKYEMLIEAKKAIKV</sequence>
<dbReference type="AlphaFoldDB" id="V6LYT0"/>
<reference evidence="3" key="2">
    <citation type="submission" date="2020-12" db="EMBL/GenBank/DDBJ databases">
        <title>New Spironucleus salmonicida genome in near-complete chromosomes.</title>
        <authorList>
            <person name="Xu F."/>
            <person name="Kurt Z."/>
            <person name="Jimenez-Gonzalez A."/>
            <person name="Astvaldsson A."/>
            <person name="Andersson J.O."/>
            <person name="Svard S.G."/>
        </authorList>
    </citation>
    <scope>NUCLEOTIDE SEQUENCE</scope>
    <source>
        <strain evidence="3">ATCC 50377</strain>
    </source>
</reference>
<dbReference type="VEuPathDB" id="GiardiaDB:SS50377_24468"/>
<accession>V6LYT0</accession>
<evidence type="ECO:0000313" key="2">
    <source>
        <dbReference type="EMBL" id="EST45984.1"/>
    </source>
</evidence>
<reference evidence="2 3" key="1">
    <citation type="journal article" date="2014" name="PLoS Genet.">
        <title>The Genome of Spironucleus salmonicida Highlights a Fish Pathogen Adapted to Fluctuating Environments.</title>
        <authorList>
            <person name="Xu F."/>
            <person name="Jerlstrom-Hultqvist J."/>
            <person name="Einarsson E."/>
            <person name="Astvaldsson A."/>
            <person name="Svard S.G."/>
            <person name="Andersson J.O."/>
        </authorList>
    </citation>
    <scope>NUCLEOTIDE SEQUENCE</scope>
    <source>
        <strain evidence="3">ATCC 50377</strain>
    </source>
</reference>
<dbReference type="Proteomes" id="UP000018208">
    <property type="component" value="Unassembled WGS sequence"/>
</dbReference>
<protein>
    <submittedName>
        <fullName evidence="2">Uncharacterized protein</fullName>
    </submittedName>
</protein>
<evidence type="ECO:0000313" key="3">
    <source>
        <dbReference type="EMBL" id="KAH0574510.1"/>
    </source>
</evidence>